<feature type="domain" description="K Homology" evidence="8">
    <location>
        <begin position="1206"/>
        <end position="1282"/>
    </location>
</feature>
<feature type="compositionally biased region" description="Basic and acidic residues" evidence="7">
    <location>
        <begin position="914"/>
        <end position="924"/>
    </location>
</feature>
<dbReference type="GO" id="GO:0036297">
    <property type="term" value="P:interstrand cross-link repair"/>
    <property type="evidence" value="ECO:0007669"/>
    <property type="project" value="TreeGrafter"/>
</dbReference>
<feature type="region of interest" description="Disordered" evidence="7">
    <location>
        <begin position="914"/>
        <end position="934"/>
    </location>
</feature>
<protein>
    <submittedName>
        <fullName evidence="10">KH domain-containing protein</fullName>
    </submittedName>
</protein>
<dbReference type="Gene3D" id="3.30.310.210">
    <property type="match status" value="1"/>
</dbReference>
<keyword evidence="11" id="KW-1185">Reference proteome</keyword>
<proteinExistence type="inferred from homology"/>
<feature type="region of interest" description="Disordered" evidence="7">
    <location>
        <begin position="94"/>
        <end position="119"/>
    </location>
</feature>
<dbReference type="FunFam" id="3.40.50.12650:FF:000004">
    <property type="entry name" value="DNA cross-link repair 1A protein"/>
    <property type="match status" value="1"/>
</dbReference>
<feature type="domain" description="K Homology" evidence="8">
    <location>
        <begin position="1038"/>
        <end position="1116"/>
    </location>
</feature>
<dbReference type="GO" id="GO:0035312">
    <property type="term" value="F:5'-3' DNA exonuclease activity"/>
    <property type="evidence" value="ECO:0007669"/>
    <property type="project" value="TreeGrafter"/>
</dbReference>
<feature type="domain" description="K Homology" evidence="8">
    <location>
        <begin position="1455"/>
        <end position="1525"/>
    </location>
</feature>
<evidence type="ECO:0000259" key="8">
    <source>
        <dbReference type="SMART" id="SM00322"/>
    </source>
</evidence>
<comment type="subcellular location">
    <subcellularLocation>
        <location evidence="1">Nucleus</location>
    </subcellularLocation>
</comment>
<evidence type="ECO:0000259" key="9">
    <source>
        <dbReference type="SMART" id="SM00849"/>
    </source>
</evidence>
<evidence type="ECO:0000256" key="2">
    <source>
        <dbReference type="ARBA" id="ARBA00010304"/>
    </source>
</evidence>
<dbReference type="PANTHER" id="PTHR23240">
    <property type="entry name" value="DNA CROSS-LINK REPAIR PROTEIN PSO2/SNM1-RELATED"/>
    <property type="match status" value="1"/>
</dbReference>
<dbReference type="Pfam" id="PF00013">
    <property type="entry name" value="KH_1"/>
    <property type="match status" value="5"/>
</dbReference>
<evidence type="ECO:0000256" key="6">
    <source>
        <dbReference type="PROSITE-ProRule" id="PRU00117"/>
    </source>
</evidence>
<reference evidence="10" key="1">
    <citation type="submission" date="2022-05" db="EMBL/GenBank/DDBJ databases">
        <title>The Musa troglodytarum L. genome provides insights into the mechanism of non-climacteric behaviour and enrichment of carotenoids.</title>
        <authorList>
            <person name="Wang J."/>
        </authorList>
    </citation>
    <scope>NUCLEOTIDE SEQUENCE</scope>
    <source>
        <tissue evidence="10">Leaf</tissue>
    </source>
</reference>
<feature type="domain" description="K Homology" evidence="8">
    <location>
        <begin position="1287"/>
        <end position="1361"/>
    </location>
</feature>
<keyword evidence="3" id="KW-0227">DNA damage</keyword>
<evidence type="ECO:0000256" key="1">
    <source>
        <dbReference type="ARBA" id="ARBA00004123"/>
    </source>
</evidence>
<evidence type="ECO:0000256" key="4">
    <source>
        <dbReference type="ARBA" id="ARBA00023204"/>
    </source>
</evidence>
<dbReference type="SUPFAM" id="SSF56281">
    <property type="entry name" value="Metallo-hydrolase/oxidoreductase"/>
    <property type="match status" value="1"/>
</dbReference>
<feature type="region of interest" description="Disordered" evidence="7">
    <location>
        <begin position="49"/>
        <end position="72"/>
    </location>
</feature>
<dbReference type="InterPro" id="IPR004087">
    <property type="entry name" value="KH_dom"/>
</dbReference>
<dbReference type="SMART" id="SM00322">
    <property type="entry name" value="KH"/>
    <property type="match status" value="5"/>
</dbReference>
<dbReference type="SUPFAM" id="SSF54791">
    <property type="entry name" value="Eukaryotic type KH-domain (KH-domain type I)"/>
    <property type="match status" value="5"/>
</dbReference>
<feature type="compositionally biased region" description="Polar residues" evidence="7">
    <location>
        <begin position="1371"/>
        <end position="1381"/>
    </location>
</feature>
<comment type="similarity">
    <text evidence="2">Belongs to the DNA repair metallo-beta-lactamase (DRMBL) family.</text>
</comment>
<dbReference type="Gene3D" id="3.60.15.10">
    <property type="entry name" value="Ribonuclease Z/Hydroxyacylglutathione hydrolase-like"/>
    <property type="match status" value="1"/>
</dbReference>
<dbReference type="InterPro" id="IPR036612">
    <property type="entry name" value="KH_dom_type_1_sf"/>
</dbReference>
<dbReference type="GO" id="GO:0005634">
    <property type="term" value="C:nucleus"/>
    <property type="evidence" value="ECO:0007669"/>
    <property type="project" value="UniProtKB-SubCell"/>
</dbReference>
<feature type="region of interest" description="Disordered" evidence="7">
    <location>
        <begin position="760"/>
        <end position="780"/>
    </location>
</feature>
<dbReference type="CDD" id="cd16273">
    <property type="entry name" value="SNM1A-1C-like_MBL-fold"/>
    <property type="match status" value="1"/>
</dbReference>
<dbReference type="FunFam" id="3.60.15.10:FF:000027">
    <property type="entry name" value="DNA ligase 6"/>
    <property type="match status" value="1"/>
</dbReference>
<dbReference type="EMBL" id="CP097508">
    <property type="protein sequence ID" value="URE09990.1"/>
    <property type="molecule type" value="Genomic_DNA"/>
</dbReference>
<dbReference type="Pfam" id="PF07522">
    <property type="entry name" value="DRMBL"/>
    <property type="match status" value="1"/>
</dbReference>
<feature type="domain" description="Metallo-beta-lactamase" evidence="9">
    <location>
        <begin position="218"/>
        <end position="535"/>
    </location>
</feature>
<feature type="region of interest" description="Disordered" evidence="7">
    <location>
        <begin position="1368"/>
        <end position="1399"/>
    </location>
</feature>
<keyword evidence="6" id="KW-0694">RNA-binding</keyword>
<dbReference type="InterPro" id="IPR011084">
    <property type="entry name" value="DRMBL"/>
</dbReference>
<dbReference type="SMART" id="SM00849">
    <property type="entry name" value="Lactamase_B"/>
    <property type="match status" value="1"/>
</dbReference>
<gene>
    <name evidence="10" type="ORF">MUK42_22755</name>
</gene>
<dbReference type="Proteomes" id="UP001055439">
    <property type="component" value="Chromosome 6"/>
</dbReference>
<dbReference type="GO" id="GO:0003684">
    <property type="term" value="F:damaged DNA binding"/>
    <property type="evidence" value="ECO:0007669"/>
    <property type="project" value="TreeGrafter"/>
</dbReference>
<feature type="compositionally biased region" description="Basic and acidic residues" evidence="7">
    <location>
        <begin position="94"/>
        <end position="104"/>
    </location>
</feature>
<dbReference type="InterPro" id="IPR001279">
    <property type="entry name" value="Metallo-B-lactamas"/>
</dbReference>
<evidence type="ECO:0000313" key="10">
    <source>
        <dbReference type="EMBL" id="URE09990.1"/>
    </source>
</evidence>
<feature type="region of interest" description="Disordered" evidence="7">
    <location>
        <begin position="356"/>
        <end position="382"/>
    </location>
</feature>
<dbReference type="GO" id="GO:0006303">
    <property type="term" value="P:double-strand break repair via nonhomologous end joining"/>
    <property type="evidence" value="ECO:0007669"/>
    <property type="project" value="TreeGrafter"/>
</dbReference>
<name>A0A9E7G906_9LILI</name>
<organism evidence="10 11">
    <name type="scientific">Musa troglodytarum</name>
    <name type="common">fe'i banana</name>
    <dbReference type="NCBI Taxonomy" id="320322"/>
    <lineage>
        <taxon>Eukaryota</taxon>
        <taxon>Viridiplantae</taxon>
        <taxon>Streptophyta</taxon>
        <taxon>Embryophyta</taxon>
        <taxon>Tracheophyta</taxon>
        <taxon>Spermatophyta</taxon>
        <taxon>Magnoliopsida</taxon>
        <taxon>Liliopsida</taxon>
        <taxon>Zingiberales</taxon>
        <taxon>Musaceae</taxon>
        <taxon>Musa</taxon>
    </lineage>
</organism>
<dbReference type="PANTHER" id="PTHR23240:SF6">
    <property type="entry name" value="DNA CROSS-LINK REPAIR 1A PROTEIN"/>
    <property type="match status" value="1"/>
</dbReference>
<dbReference type="InterPro" id="IPR036866">
    <property type="entry name" value="RibonucZ/Hydroxyglut_hydro"/>
</dbReference>
<dbReference type="PROSITE" id="PS50084">
    <property type="entry name" value="KH_TYPE_1"/>
    <property type="match status" value="5"/>
</dbReference>
<dbReference type="CDD" id="cd22459">
    <property type="entry name" value="KH-I_PEPPER_rpt1_like"/>
    <property type="match status" value="2"/>
</dbReference>
<sequence>MASNPHLRTLTLALAMSDEDDDDFQNPSEAFSVAQNRILSSMKDPCLRALKPSTGARPRKRPRKIASSQGKENFEDSEYISVCTSVPSTLCVGEERMRTERRNSSLDSGPGSLEESSISTSDCRIHFERGPVVQFNGVSGVEKEKSFLLTSVDPKVVKGGGNEGDGSRISKGTYYSRSIESRLLESRAMPVSNIDEGGCLEVDDWEDFDASTQLNELMNLCCEMDDGGSSHGGALLEANEVDGETADLKQGGLVECPLCGIDITDLSAELRQIHTNNCLDKVETLEDLLSVGIDALGPRKKIVHALDELRRRNHLPDADKNISSAANVGNIKPHFPGNKLITEYFQGSVIDRHSVRNHNKPLNGRITKDSIPKRKPTRNTVSKGKVREIPPWCCIPGTPFRVDAFRYLRGDCSHWFLTHFHMDHYQGLNKNFYHGKIYCSSITAHLVNMKIGVPWDRLQILPLNQKITVAGVGLTCLDANHCPGSIIILFEPPNGKAVLHTGDFRFSREMANNAVLQACHIHTLILDTTYCNPQYDFPKQEAVVQFVIEAIQAEAFNPKTLFLIGSYTIGKERLYLEVARILRQKIYVGAAKLQLLRHLELSAEEMQWFTANEMESHIHVVPLWTLASFKRMRYISNQYSARYDLIVAFSPTGWACGKGKKRTPGKRWQQGTMIRYEVPYSEHCSFTELKEFVRLVTPEHIIPSVNNDGPESADAMIALLIASTLLFPLVLTPPTIVVVIANQSPYGRLRPVHLLSPSHSPLSEADRAEATSPPSRPPVLPLTLTPQGGGLGRGSYEGFGCYHLLSPSRSPLALSSSARDLMVFFIFIFSNPFAATVVFGRDSSTSWYGCGGRRPIDGGMRDVERPESVELCYVGGARTGIDPSSSAPRLGSASQTGERTDFCFQVMVEIGKRQQRDNDSEGKQQKKRLGNNDGTRDSELVVYRILCPLGVIGSVIGKSGKIINSIRQETNAKIKIVDPFPGADKRVITIYCYVKDKNPVDVDEDILQPLCPAQDALLKIHDAIVNALDNSNEFENKQKEGVYILVPASQAANIIGKSGSIIKKLRSKTNANIKITPKDPSDATHSCAMSFDNFLQITGDAEAIKRALTTVSAIMYKFSPREEIPLDSSVPDLPPILIPSDVPIIPAGSLYPTADTILPPGSLPPVIAATHQASEIPGFIDASNVWPMYPSTLPVVPGYGGPARSEDLVLRVLCPFDKVGRVIGKQGNTIKSIRQSSGAKINVDDTRDDTDECTITITSKESSNDVKSAAVEAVLLLQEKINDQDDDSVNIRLLVPSKVIGCLIGKSGSIINDMRKNTKANIYISKGEKPKRAASDEELVEVSGEVGKLRDALVQIILRLREDALKDKDGNQNAQKDSSQKVPPVDTLHSSSMSVPPALPTIPPLAPLSYGQRAETESGMGIFSGNNLYGYSSLQAGENAFGPLSSFSSNTYGGFPTYIEVVIPANALAKVMGKGGTNVDNIRKISGAHIEIVDSKASRFERIARISGTPDQKRSAENLIQAFIMST</sequence>
<keyword evidence="5" id="KW-0539">Nucleus</keyword>
<accession>A0A9E7G906</accession>
<evidence type="ECO:0000256" key="3">
    <source>
        <dbReference type="ARBA" id="ARBA00022763"/>
    </source>
</evidence>
<evidence type="ECO:0000313" key="11">
    <source>
        <dbReference type="Proteomes" id="UP001055439"/>
    </source>
</evidence>
<dbReference type="OrthoDB" id="262529at2759"/>
<keyword evidence="4" id="KW-0234">DNA repair</keyword>
<dbReference type="Gene3D" id="3.40.50.12650">
    <property type="match status" value="1"/>
</dbReference>
<evidence type="ECO:0000256" key="7">
    <source>
        <dbReference type="SAM" id="MobiDB-lite"/>
    </source>
</evidence>
<dbReference type="CDD" id="cd22462">
    <property type="entry name" value="KH-I_HEN4_like_rpt5"/>
    <property type="match status" value="1"/>
</dbReference>
<evidence type="ECO:0000256" key="5">
    <source>
        <dbReference type="ARBA" id="ARBA00023242"/>
    </source>
</evidence>
<dbReference type="GO" id="GO:0003723">
    <property type="term" value="F:RNA binding"/>
    <property type="evidence" value="ECO:0007669"/>
    <property type="project" value="UniProtKB-UniRule"/>
</dbReference>
<feature type="domain" description="K Homology" evidence="8">
    <location>
        <begin position="939"/>
        <end position="1012"/>
    </location>
</feature>
<dbReference type="InterPro" id="IPR004088">
    <property type="entry name" value="KH_dom_type_1"/>
</dbReference>
<dbReference type="Gene3D" id="3.30.1370.10">
    <property type="entry name" value="K Homology domain, type 1"/>
    <property type="match status" value="3"/>
</dbReference>